<dbReference type="AlphaFoldDB" id="A0A1B6DW68"/>
<gene>
    <name evidence="2" type="ORF">g.5646</name>
</gene>
<feature type="region of interest" description="Disordered" evidence="1">
    <location>
        <begin position="1"/>
        <end position="25"/>
    </location>
</feature>
<organism evidence="2">
    <name type="scientific">Clastoptera arizonana</name>
    <name type="common">Arizona spittle bug</name>
    <dbReference type="NCBI Taxonomy" id="38151"/>
    <lineage>
        <taxon>Eukaryota</taxon>
        <taxon>Metazoa</taxon>
        <taxon>Ecdysozoa</taxon>
        <taxon>Arthropoda</taxon>
        <taxon>Hexapoda</taxon>
        <taxon>Insecta</taxon>
        <taxon>Pterygota</taxon>
        <taxon>Neoptera</taxon>
        <taxon>Paraneoptera</taxon>
        <taxon>Hemiptera</taxon>
        <taxon>Auchenorrhyncha</taxon>
        <taxon>Cercopoidea</taxon>
        <taxon>Clastopteridae</taxon>
        <taxon>Clastoptera</taxon>
    </lineage>
</organism>
<sequence length="318" mass="35075">DTTTQTIPPVSSTEKIPVDTTTQTIPPVSSTEEIIIDTTTQTIPPVSSTEKIPVDTTTQTIPPVSSTEEIIIDTTKQTIKSISSTEIPTKDMTTLKTDSPIQALLDSAVARFQEQFSVSIDRLRSWMKNSVDDVQVILNDVKSTNFSKYQQEIVNNDSSYRALIRFFFNRQAASEQQRTCGQVAYVRLDEAKKIANEAFSLCVASATLNITSSLNASLRIESNVSTSINQEGILALEKCGTSSSEKILQSCVDSVFVNFHSFLENRSYTDLQNSIALIFEADTSKGNLPTCFDDRVGDFQVTSKNIYSLFRACTNLSP</sequence>
<evidence type="ECO:0000256" key="1">
    <source>
        <dbReference type="SAM" id="MobiDB-lite"/>
    </source>
</evidence>
<name>A0A1B6DW68_9HEMI</name>
<feature type="non-terminal residue" evidence="2">
    <location>
        <position position="1"/>
    </location>
</feature>
<dbReference type="EMBL" id="GEDC01007360">
    <property type="protein sequence ID" value="JAS29938.1"/>
    <property type="molecule type" value="Transcribed_RNA"/>
</dbReference>
<reference evidence="2" key="1">
    <citation type="submission" date="2015-12" db="EMBL/GenBank/DDBJ databases">
        <title>De novo transcriptome assembly of four potential Pierce s Disease insect vectors from Arizona vineyards.</title>
        <authorList>
            <person name="Tassone E.E."/>
        </authorList>
    </citation>
    <scope>NUCLEOTIDE SEQUENCE</scope>
</reference>
<evidence type="ECO:0000313" key="2">
    <source>
        <dbReference type="EMBL" id="JAS29938.1"/>
    </source>
</evidence>
<accession>A0A1B6DW68</accession>
<proteinExistence type="predicted"/>
<protein>
    <submittedName>
        <fullName evidence="2">Uncharacterized protein</fullName>
    </submittedName>
</protein>